<evidence type="ECO:0000313" key="8">
    <source>
        <dbReference type="Proteomes" id="UP000494245"/>
    </source>
</evidence>
<dbReference type="PRINTS" id="PR01021">
    <property type="entry name" value="OMPADOMAIN"/>
</dbReference>
<keyword evidence="2 4" id="KW-0472">Membrane</keyword>
<organism evidence="7 8">
    <name type="scientific">Fundidesulfovibrio magnetotacticus</name>
    <dbReference type="NCBI Taxonomy" id="2730080"/>
    <lineage>
        <taxon>Bacteria</taxon>
        <taxon>Pseudomonadati</taxon>
        <taxon>Thermodesulfobacteriota</taxon>
        <taxon>Desulfovibrionia</taxon>
        <taxon>Desulfovibrionales</taxon>
        <taxon>Desulfovibrionaceae</taxon>
        <taxon>Fundidesulfovibrio</taxon>
    </lineage>
</organism>
<evidence type="ECO:0000256" key="2">
    <source>
        <dbReference type="ARBA" id="ARBA00023136"/>
    </source>
</evidence>
<proteinExistence type="predicted"/>
<dbReference type="Pfam" id="PF00691">
    <property type="entry name" value="OmpA"/>
    <property type="match status" value="1"/>
</dbReference>
<evidence type="ECO:0000256" key="3">
    <source>
        <dbReference type="ARBA" id="ARBA00023237"/>
    </source>
</evidence>
<evidence type="ECO:0000256" key="5">
    <source>
        <dbReference type="SAM" id="SignalP"/>
    </source>
</evidence>
<dbReference type="PANTHER" id="PTHR30329">
    <property type="entry name" value="STATOR ELEMENT OF FLAGELLAR MOTOR COMPLEX"/>
    <property type="match status" value="1"/>
</dbReference>
<feature type="domain" description="OmpA-like" evidence="6">
    <location>
        <begin position="233"/>
        <end position="349"/>
    </location>
</feature>
<sequence length="349" mass="38319">MKRIISTHRMLFGVLAVAVMLAVAAPAAQAKLVKKVDNFILFLDHSSSMKFFYKGVTTPDLGGQSKVVLAKSAMVEFNNLVPDLGYQSGVYTFAPFRQYAGMAPYNRAAVEKAIDPISIDYETYGRVTPMGPGLQDLDKVLAGLSGRTAVVLFTDGHENLGVNAVAQAKALQGKYGDRLCFMVVSFADTKYGEEVNRQIAALSRCSCLVKGEDFLRNQAARLAFLKCGLWDEVMDEVVLFRSIYFDFDRHNIKAVFVPVLDEGVAMIRSKPDTLVILEGHTDSVGSDAYNLGLSNRRAQSVKAYFVKKGVDGGRIEAVGFGESRPRADNSTADGRKLNRRVEIKFKGMK</sequence>
<reference evidence="7 8" key="2">
    <citation type="submission" date="2020-05" db="EMBL/GenBank/DDBJ databases">
        <title>Draft genome sequence of Desulfovibrio sp. strainFSS-1.</title>
        <authorList>
            <person name="Shimoshige H."/>
            <person name="Kobayashi H."/>
            <person name="Maekawa T."/>
        </authorList>
    </citation>
    <scope>NUCLEOTIDE SEQUENCE [LARGE SCALE GENOMIC DNA]</scope>
    <source>
        <strain evidence="7 8">SIID29052-01</strain>
    </source>
</reference>
<evidence type="ECO:0000256" key="1">
    <source>
        <dbReference type="ARBA" id="ARBA00004442"/>
    </source>
</evidence>
<dbReference type="EMBL" id="BLTE01000001">
    <property type="protein sequence ID" value="GFK92657.1"/>
    <property type="molecule type" value="Genomic_DNA"/>
</dbReference>
<dbReference type="InterPro" id="IPR036737">
    <property type="entry name" value="OmpA-like_sf"/>
</dbReference>
<comment type="subcellular location">
    <subcellularLocation>
        <location evidence="1">Cell outer membrane</location>
    </subcellularLocation>
</comment>
<dbReference type="SUPFAM" id="SSF103088">
    <property type="entry name" value="OmpA-like"/>
    <property type="match status" value="1"/>
</dbReference>
<dbReference type="RefSeq" id="WP_235956800.1">
    <property type="nucleotide sequence ID" value="NZ_BLTE01000001.1"/>
</dbReference>
<dbReference type="PANTHER" id="PTHR30329:SF21">
    <property type="entry name" value="LIPOPROTEIN YIAD-RELATED"/>
    <property type="match status" value="1"/>
</dbReference>
<dbReference type="InterPro" id="IPR006665">
    <property type="entry name" value="OmpA-like"/>
</dbReference>
<name>A0A6V8LSR6_9BACT</name>
<feature type="signal peptide" evidence="5">
    <location>
        <begin position="1"/>
        <end position="30"/>
    </location>
</feature>
<dbReference type="SUPFAM" id="SSF53300">
    <property type="entry name" value="vWA-like"/>
    <property type="match status" value="1"/>
</dbReference>
<keyword evidence="3" id="KW-0998">Cell outer membrane</keyword>
<accession>A0A6V8LSR6</accession>
<keyword evidence="5" id="KW-0732">Signal</keyword>
<dbReference type="InterPro" id="IPR006664">
    <property type="entry name" value="OMP_bac"/>
</dbReference>
<comment type="caution">
    <text evidence="7">The sequence shown here is derived from an EMBL/GenBank/DDBJ whole genome shotgun (WGS) entry which is preliminary data.</text>
</comment>
<dbReference type="Proteomes" id="UP000494245">
    <property type="component" value="Unassembled WGS sequence"/>
</dbReference>
<gene>
    <name evidence="7" type="primary">oprF_1</name>
    <name evidence="7" type="ORF">NNJEOMEG_00482</name>
</gene>
<dbReference type="PRINTS" id="PR01023">
    <property type="entry name" value="NAFLGMOTY"/>
</dbReference>
<dbReference type="InterPro" id="IPR036465">
    <property type="entry name" value="vWFA_dom_sf"/>
</dbReference>
<keyword evidence="8" id="KW-1185">Reference proteome</keyword>
<dbReference type="Gene3D" id="3.40.50.410">
    <property type="entry name" value="von Willebrand factor, type A domain"/>
    <property type="match status" value="1"/>
</dbReference>
<evidence type="ECO:0000259" key="6">
    <source>
        <dbReference type="PROSITE" id="PS51123"/>
    </source>
</evidence>
<dbReference type="InterPro" id="IPR050330">
    <property type="entry name" value="Bact_OuterMem_StrucFunc"/>
</dbReference>
<dbReference type="CDD" id="cd07185">
    <property type="entry name" value="OmpA_C-like"/>
    <property type="match status" value="1"/>
</dbReference>
<reference evidence="7 8" key="1">
    <citation type="submission" date="2020-04" db="EMBL/GenBank/DDBJ databases">
        <authorList>
            <consortium name="Desulfovibrio sp. FSS-1 genome sequencing consortium"/>
            <person name="Shimoshige H."/>
            <person name="Kobayashi H."/>
            <person name="Maekawa T."/>
        </authorList>
    </citation>
    <scope>NUCLEOTIDE SEQUENCE [LARGE SCALE GENOMIC DNA]</scope>
    <source>
        <strain evidence="7 8">SIID29052-01</strain>
    </source>
</reference>
<evidence type="ECO:0000256" key="4">
    <source>
        <dbReference type="PROSITE-ProRule" id="PRU00473"/>
    </source>
</evidence>
<dbReference type="Gene3D" id="3.30.1330.60">
    <property type="entry name" value="OmpA-like domain"/>
    <property type="match status" value="1"/>
</dbReference>
<dbReference type="GO" id="GO:0009279">
    <property type="term" value="C:cell outer membrane"/>
    <property type="evidence" value="ECO:0007669"/>
    <property type="project" value="UniProtKB-SubCell"/>
</dbReference>
<feature type="chain" id="PRO_5028977711" evidence="5">
    <location>
        <begin position="31"/>
        <end position="349"/>
    </location>
</feature>
<dbReference type="AlphaFoldDB" id="A0A6V8LSR6"/>
<protein>
    <submittedName>
        <fullName evidence="7">Outer membrane porin F</fullName>
    </submittedName>
</protein>
<evidence type="ECO:0000313" key="7">
    <source>
        <dbReference type="EMBL" id="GFK92657.1"/>
    </source>
</evidence>
<dbReference type="PROSITE" id="PS51123">
    <property type="entry name" value="OMPA_2"/>
    <property type="match status" value="1"/>
</dbReference>